<dbReference type="EMBL" id="CP032514">
    <property type="protein sequence ID" value="AYD89164.1"/>
    <property type="molecule type" value="Genomic_DNA"/>
</dbReference>
<reference evidence="2 3" key="1">
    <citation type="submission" date="2018-09" db="EMBL/GenBank/DDBJ databases">
        <authorList>
            <person name="Li J."/>
        </authorList>
    </citation>
    <scope>NUCLEOTIDE SEQUENCE [LARGE SCALE GENOMIC DNA]</scope>
    <source>
        <strain evidence="2 3">2129</strain>
    </source>
</reference>
<accession>A0ABN5PQ47</accession>
<dbReference type="InterPro" id="IPR025669">
    <property type="entry name" value="AAA_dom"/>
</dbReference>
<proteinExistence type="predicted"/>
<dbReference type="InterPro" id="IPR027417">
    <property type="entry name" value="P-loop_NTPase"/>
</dbReference>
<evidence type="ECO:0000313" key="2">
    <source>
        <dbReference type="EMBL" id="AYD89164.1"/>
    </source>
</evidence>
<keyword evidence="3" id="KW-1185">Reference proteome</keyword>
<organism evidence="2 3">
    <name type="scientific">Actinomyces lilanjuaniae</name>
    <dbReference type="NCBI Taxonomy" id="2321394"/>
    <lineage>
        <taxon>Bacteria</taxon>
        <taxon>Bacillati</taxon>
        <taxon>Actinomycetota</taxon>
        <taxon>Actinomycetes</taxon>
        <taxon>Actinomycetales</taxon>
        <taxon>Actinomycetaceae</taxon>
        <taxon>Actinomyces</taxon>
    </lineage>
</organism>
<gene>
    <name evidence="2" type="ORF">D5R93_02225</name>
</gene>
<evidence type="ECO:0000259" key="1">
    <source>
        <dbReference type="Pfam" id="PF13614"/>
    </source>
</evidence>
<dbReference type="Gene3D" id="3.40.50.300">
    <property type="entry name" value="P-loop containing nucleotide triphosphate hydrolases"/>
    <property type="match status" value="1"/>
</dbReference>
<dbReference type="Proteomes" id="UP000273001">
    <property type="component" value="Chromosome"/>
</dbReference>
<protein>
    <recommendedName>
        <fullName evidence="1">AAA domain-containing protein</fullName>
    </recommendedName>
</protein>
<dbReference type="Pfam" id="PF13614">
    <property type="entry name" value="AAA_31"/>
    <property type="match status" value="1"/>
</dbReference>
<dbReference type="RefSeq" id="WP_120203559.1">
    <property type="nucleotide sequence ID" value="NZ_CP032514.1"/>
</dbReference>
<name>A0ABN5PQ47_9ACTO</name>
<sequence>MTTVNLAHRLTVAGLRVLVVDSDPQANATSILDAVARELVGTVTAP</sequence>
<evidence type="ECO:0000313" key="3">
    <source>
        <dbReference type="Proteomes" id="UP000273001"/>
    </source>
</evidence>
<dbReference type="SUPFAM" id="SSF52540">
    <property type="entry name" value="P-loop containing nucleoside triphosphate hydrolases"/>
    <property type="match status" value="1"/>
</dbReference>
<feature type="domain" description="AAA" evidence="1">
    <location>
        <begin position="2"/>
        <end position="38"/>
    </location>
</feature>